<keyword evidence="2" id="KW-1185">Reference proteome</keyword>
<organism evidence="1 2">
    <name type="scientific">Desulforamulus putei DSM 12395</name>
    <dbReference type="NCBI Taxonomy" id="1121429"/>
    <lineage>
        <taxon>Bacteria</taxon>
        <taxon>Bacillati</taxon>
        <taxon>Bacillota</taxon>
        <taxon>Clostridia</taxon>
        <taxon>Eubacteriales</taxon>
        <taxon>Peptococcaceae</taxon>
        <taxon>Desulforamulus</taxon>
    </lineage>
</organism>
<sequence>MSEENIVILGAGYGGLKVTQKLSELLGKHKEHPIMAFNSIFRTYQGFPRSLKCFKMSSKTCGKGAVNSRYSPLEG</sequence>
<reference evidence="2" key="1">
    <citation type="submission" date="2016-11" db="EMBL/GenBank/DDBJ databases">
        <authorList>
            <person name="Varghese N."/>
            <person name="Submissions S."/>
        </authorList>
    </citation>
    <scope>NUCLEOTIDE SEQUENCE [LARGE SCALE GENOMIC DNA]</scope>
    <source>
        <strain evidence="2">DSM 12395</strain>
    </source>
</reference>
<gene>
    <name evidence="1" type="ORF">SAMN02745133_00209</name>
</gene>
<protein>
    <submittedName>
        <fullName evidence="1">Uncharacterized protein</fullName>
    </submittedName>
</protein>
<evidence type="ECO:0000313" key="1">
    <source>
        <dbReference type="EMBL" id="SHE34711.1"/>
    </source>
</evidence>
<evidence type="ECO:0000313" key="2">
    <source>
        <dbReference type="Proteomes" id="UP000184148"/>
    </source>
</evidence>
<name>A0A1M4SRB3_9FIRM</name>
<dbReference type="EMBL" id="FQUY01000001">
    <property type="protein sequence ID" value="SHE34711.1"/>
    <property type="molecule type" value="Genomic_DNA"/>
</dbReference>
<dbReference type="AlphaFoldDB" id="A0A1M4SRB3"/>
<proteinExistence type="predicted"/>
<dbReference type="Proteomes" id="UP000184148">
    <property type="component" value="Unassembled WGS sequence"/>
</dbReference>
<accession>A0A1M4SRB3</accession>